<feature type="transmembrane region" description="Helical" evidence="4">
    <location>
        <begin position="72"/>
        <end position="95"/>
    </location>
</feature>
<dbReference type="GO" id="GO:0004722">
    <property type="term" value="F:protein serine/threonine phosphatase activity"/>
    <property type="evidence" value="ECO:0007669"/>
    <property type="project" value="UniProtKB-EC"/>
</dbReference>
<feature type="transmembrane region" description="Helical" evidence="4">
    <location>
        <begin position="251"/>
        <end position="270"/>
    </location>
</feature>
<keyword evidence="4" id="KW-1133">Transmembrane helix</keyword>
<dbReference type="PANTHER" id="PTHR43156">
    <property type="entry name" value="STAGE II SPORULATION PROTEIN E-RELATED"/>
    <property type="match status" value="1"/>
</dbReference>
<dbReference type="RefSeq" id="WP_377170179.1">
    <property type="nucleotide sequence ID" value="NZ_JBHSMQ010000008.1"/>
</dbReference>
<protein>
    <submittedName>
        <fullName evidence="6">PP2C family protein-serine/threonine phosphatase</fullName>
        <ecNumber evidence="6">3.1.3.16</ecNumber>
    </submittedName>
</protein>
<evidence type="ECO:0000256" key="2">
    <source>
        <dbReference type="SAM" id="Coils"/>
    </source>
</evidence>
<evidence type="ECO:0000256" key="1">
    <source>
        <dbReference type="ARBA" id="ARBA00022801"/>
    </source>
</evidence>
<feature type="transmembrane region" description="Helical" evidence="4">
    <location>
        <begin position="181"/>
        <end position="201"/>
    </location>
</feature>
<feature type="domain" description="PPM-type phosphatase" evidence="5">
    <location>
        <begin position="342"/>
        <end position="564"/>
    </location>
</feature>
<feature type="transmembrane region" description="Helical" evidence="4">
    <location>
        <begin position="213"/>
        <end position="231"/>
    </location>
</feature>
<evidence type="ECO:0000256" key="4">
    <source>
        <dbReference type="SAM" id="Phobius"/>
    </source>
</evidence>
<dbReference type="SUPFAM" id="SSF81606">
    <property type="entry name" value="PP2C-like"/>
    <property type="match status" value="1"/>
</dbReference>
<keyword evidence="4" id="KW-0472">Membrane</keyword>
<keyword evidence="4" id="KW-0812">Transmembrane</keyword>
<comment type="caution">
    <text evidence="6">The sequence shown here is derived from an EMBL/GenBank/DDBJ whole genome shotgun (WGS) entry which is preliminary data.</text>
</comment>
<evidence type="ECO:0000313" key="7">
    <source>
        <dbReference type="Proteomes" id="UP001596052"/>
    </source>
</evidence>
<dbReference type="Proteomes" id="UP001596052">
    <property type="component" value="Unassembled WGS sequence"/>
</dbReference>
<keyword evidence="2" id="KW-0175">Coiled coil</keyword>
<feature type="coiled-coil region" evidence="2">
    <location>
        <begin position="273"/>
        <end position="322"/>
    </location>
</feature>
<dbReference type="EMBL" id="JBHSMQ010000008">
    <property type="protein sequence ID" value="MFC5457173.1"/>
    <property type="molecule type" value="Genomic_DNA"/>
</dbReference>
<dbReference type="InterPro" id="IPR036457">
    <property type="entry name" value="PPM-type-like_dom_sf"/>
</dbReference>
<dbReference type="SMART" id="SM00331">
    <property type="entry name" value="PP2C_SIG"/>
    <property type="match status" value="1"/>
</dbReference>
<dbReference type="PANTHER" id="PTHR43156:SF2">
    <property type="entry name" value="STAGE II SPORULATION PROTEIN E"/>
    <property type="match status" value="1"/>
</dbReference>
<dbReference type="InterPro" id="IPR001932">
    <property type="entry name" value="PPM-type_phosphatase-like_dom"/>
</dbReference>
<proteinExistence type="predicted"/>
<keyword evidence="7" id="KW-1185">Reference proteome</keyword>
<dbReference type="EC" id="3.1.3.16" evidence="6"/>
<evidence type="ECO:0000259" key="5">
    <source>
        <dbReference type="SMART" id="SM00331"/>
    </source>
</evidence>
<evidence type="ECO:0000256" key="3">
    <source>
        <dbReference type="SAM" id="MobiDB-lite"/>
    </source>
</evidence>
<feature type="transmembrane region" description="Helical" evidence="4">
    <location>
        <begin position="115"/>
        <end position="134"/>
    </location>
</feature>
<sequence>MIYRRISFVCALMTGVLGALTLIGWVSGLAVLASIRQSYIPMAPSTALAFTLLSLVLLLREHPKFRRPVAELLIVVVCLVAGGKLFEFFSGISLGVEEWLVADPAMFGAVRTGRMSPITALNFLLISVAVLALLKVRLRFWAGPMTALVLAVSCVVVLGYLHGTPLLYGGTVIPVALPTAAAFILMGSSIIAAIGAECWPLRGWQGDSTRAVLLRWFLPAVVLVALAEGLLRTHFLTGWTLNPALASALSTLLYILIISAVISQVARLVGRRIDRAESERNAAQAALEALNRELEQRIAERTRELSAKNQQMEEELTMARELQLALLPDHFPSVPQSAPVAESALKFFSVYQPAGKVSGDFFSVFPVSETGVGIFICDVMGHGVRAALVTSMMRALLEQHSGSDMDPGRLMTQINHGLHSILKQAGTTMYATGVMVIADAAKGEFQYAIAGHPSPLHLKRHEGRTTFLELHGRAGALGLFSDVVFTTTRATMAPGDLLMLYTDGLFEVENEEGNLFSQEDLFKAVDERLHFPTGELFQSVLAEVHGYSQRSDFDDDVCILGIEMACVLGAEKRESGLEGEKQNQKAPLDEEAVPEPV</sequence>
<gene>
    <name evidence="6" type="ORF">ACFQDI_20055</name>
</gene>
<feature type="transmembrane region" description="Helical" evidence="4">
    <location>
        <begin position="7"/>
        <end position="33"/>
    </location>
</feature>
<reference evidence="7" key="1">
    <citation type="journal article" date="2019" name="Int. J. Syst. Evol. Microbiol.">
        <title>The Global Catalogue of Microorganisms (GCM) 10K type strain sequencing project: providing services to taxonomists for standard genome sequencing and annotation.</title>
        <authorList>
            <consortium name="The Broad Institute Genomics Platform"/>
            <consortium name="The Broad Institute Genome Sequencing Center for Infectious Disease"/>
            <person name="Wu L."/>
            <person name="Ma J."/>
        </authorList>
    </citation>
    <scope>NUCLEOTIDE SEQUENCE [LARGE SCALE GENOMIC DNA]</scope>
    <source>
        <strain evidence="7">CGMCC 4.1469</strain>
    </source>
</reference>
<name>A0ABW0KUL1_9BACT</name>
<organism evidence="6 7">
    <name type="scientific">Prosthecobacter fluviatilis</name>
    <dbReference type="NCBI Taxonomy" id="445931"/>
    <lineage>
        <taxon>Bacteria</taxon>
        <taxon>Pseudomonadati</taxon>
        <taxon>Verrucomicrobiota</taxon>
        <taxon>Verrucomicrobiia</taxon>
        <taxon>Verrucomicrobiales</taxon>
        <taxon>Verrucomicrobiaceae</taxon>
        <taxon>Prosthecobacter</taxon>
    </lineage>
</organism>
<keyword evidence="1 6" id="KW-0378">Hydrolase</keyword>
<dbReference type="InterPro" id="IPR052016">
    <property type="entry name" value="Bact_Sigma-Reg"/>
</dbReference>
<feature type="region of interest" description="Disordered" evidence="3">
    <location>
        <begin position="574"/>
        <end position="597"/>
    </location>
</feature>
<dbReference type="Pfam" id="PF07228">
    <property type="entry name" value="SpoIIE"/>
    <property type="match status" value="1"/>
</dbReference>
<feature type="transmembrane region" description="Helical" evidence="4">
    <location>
        <begin position="141"/>
        <end position="161"/>
    </location>
</feature>
<feature type="compositionally biased region" description="Basic and acidic residues" evidence="3">
    <location>
        <begin position="574"/>
        <end position="583"/>
    </location>
</feature>
<accession>A0ABW0KUL1</accession>
<feature type="transmembrane region" description="Helical" evidence="4">
    <location>
        <begin position="39"/>
        <end position="60"/>
    </location>
</feature>
<dbReference type="Gene3D" id="3.60.40.10">
    <property type="entry name" value="PPM-type phosphatase domain"/>
    <property type="match status" value="1"/>
</dbReference>
<evidence type="ECO:0000313" key="6">
    <source>
        <dbReference type="EMBL" id="MFC5457173.1"/>
    </source>
</evidence>